<dbReference type="AlphaFoldDB" id="A0A1V8T0U9"/>
<dbReference type="PANTHER" id="PTHR47797:SF1">
    <property type="entry name" value="CYTOCHROME B561 DOMAIN-CONTAINING PROTEIN-RELATED"/>
    <property type="match status" value="1"/>
</dbReference>
<feature type="chain" id="PRO_5012641713" description="DOMON domain-containing protein" evidence="11">
    <location>
        <begin position="18"/>
        <end position="930"/>
    </location>
</feature>
<dbReference type="Gene3D" id="1.20.120.1770">
    <property type="match status" value="1"/>
</dbReference>
<dbReference type="InterPro" id="IPR008977">
    <property type="entry name" value="PHM/PNGase_F_dom_sf"/>
</dbReference>
<feature type="region of interest" description="Disordered" evidence="9">
    <location>
        <begin position="902"/>
        <end position="930"/>
    </location>
</feature>
<feature type="compositionally biased region" description="Low complexity" evidence="9">
    <location>
        <begin position="902"/>
        <end position="916"/>
    </location>
</feature>
<keyword evidence="2" id="KW-0813">Transport</keyword>
<dbReference type="CDD" id="cd08760">
    <property type="entry name" value="Cyt_b561_FRRS1_like"/>
    <property type="match status" value="1"/>
</dbReference>
<evidence type="ECO:0000256" key="4">
    <source>
        <dbReference type="ARBA" id="ARBA00022982"/>
    </source>
</evidence>
<keyword evidence="11" id="KW-0732">Signal</keyword>
<dbReference type="Gene3D" id="2.60.40.1210">
    <property type="entry name" value="Cellobiose dehydrogenase, cytochrome domain"/>
    <property type="match status" value="1"/>
</dbReference>
<dbReference type="SMART" id="SM00665">
    <property type="entry name" value="B561"/>
    <property type="match status" value="1"/>
</dbReference>
<dbReference type="InterPro" id="IPR000323">
    <property type="entry name" value="Cu2_ascorb_mOase_N"/>
</dbReference>
<dbReference type="EMBL" id="NAJO01000021">
    <property type="protein sequence ID" value="OQO04792.1"/>
    <property type="molecule type" value="Genomic_DNA"/>
</dbReference>
<dbReference type="SUPFAM" id="SSF49344">
    <property type="entry name" value="CBD9-like"/>
    <property type="match status" value="2"/>
</dbReference>
<dbReference type="Pfam" id="PF01082">
    <property type="entry name" value="Cu2_monooxygen"/>
    <property type="match status" value="1"/>
</dbReference>
<feature type="transmembrane region" description="Helical" evidence="10">
    <location>
        <begin position="839"/>
        <end position="861"/>
    </location>
</feature>
<evidence type="ECO:0000259" key="13">
    <source>
        <dbReference type="PROSITE" id="PS50939"/>
    </source>
</evidence>
<dbReference type="GO" id="GO:0005507">
    <property type="term" value="F:copper ion binding"/>
    <property type="evidence" value="ECO:0007669"/>
    <property type="project" value="InterPro"/>
</dbReference>
<dbReference type="InterPro" id="IPR015920">
    <property type="entry name" value="Cellobiose_DH-like_cyt"/>
</dbReference>
<dbReference type="PANTHER" id="PTHR47797">
    <property type="entry name" value="DEHYDROGENASE, PUTATIVE (AFU_ORTHOLOGUE AFUA_8G05805)-RELATED"/>
    <property type="match status" value="1"/>
</dbReference>
<evidence type="ECO:0000256" key="2">
    <source>
        <dbReference type="ARBA" id="ARBA00022448"/>
    </source>
</evidence>
<keyword evidence="6 10" id="KW-0472">Membrane</keyword>
<keyword evidence="7" id="KW-1015">Disulfide bond</keyword>
<feature type="domain" description="DOMON" evidence="12">
    <location>
        <begin position="45"/>
        <end position="163"/>
    </location>
</feature>
<dbReference type="Gene3D" id="2.60.120.230">
    <property type="match status" value="1"/>
</dbReference>
<keyword evidence="8" id="KW-0325">Glycoprotein</keyword>
<keyword evidence="4" id="KW-0249">Electron transport</keyword>
<evidence type="ECO:0008006" key="16">
    <source>
        <dbReference type="Google" id="ProtNLM"/>
    </source>
</evidence>
<evidence type="ECO:0000259" key="12">
    <source>
        <dbReference type="PROSITE" id="PS50836"/>
    </source>
</evidence>
<evidence type="ECO:0000256" key="8">
    <source>
        <dbReference type="ARBA" id="ARBA00023180"/>
    </source>
</evidence>
<dbReference type="InterPro" id="IPR045266">
    <property type="entry name" value="DOH_DOMON"/>
</dbReference>
<dbReference type="InterPro" id="IPR024548">
    <property type="entry name" value="Cu2_monoox_C"/>
</dbReference>
<comment type="subcellular location">
    <subcellularLocation>
        <location evidence="1">Membrane</location>
    </subcellularLocation>
</comment>
<evidence type="ECO:0000256" key="11">
    <source>
        <dbReference type="SAM" id="SignalP"/>
    </source>
</evidence>
<feature type="transmembrane region" description="Helical" evidence="10">
    <location>
        <begin position="807"/>
        <end position="827"/>
    </location>
</feature>
<dbReference type="InterPro" id="IPR005018">
    <property type="entry name" value="DOMON_domain"/>
</dbReference>
<feature type="transmembrane region" description="Helical" evidence="10">
    <location>
        <begin position="873"/>
        <end position="893"/>
    </location>
</feature>
<feature type="transmembrane region" description="Helical" evidence="10">
    <location>
        <begin position="777"/>
        <end position="795"/>
    </location>
</feature>
<dbReference type="CDD" id="cd09630">
    <property type="entry name" value="CDH_like_cytochrome"/>
    <property type="match status" value="1"/>
</dbReference>
<dbReference type="PROSITE" id="PS50836">
    <property type="entry name" value="DOMON"/>
    <property type="match status" value="1"/>
</dbReference>
<dbReference type="SUPFAM" id="SSF49742">
    <property type="entry name" value="PHM/PNGase F"/>
    <property type="match status" value="2"/>
</dbReference>
<feature type="transmembrane region" description="Helical" evidence="10">
    <location>
        <begin position="745"/>
        <end position="765"/>
    </location>
</feature>
<dbReference type="InterPro" id="IPR014784">
    <property type="entry name" value="Cu2_ascorb_mOase-like_C"/>
</dbReference>
<evidence type="ECO:0000256" key="3">
    <source>
        <dbReference type="ARBA" id="ARBA00022692"/>
    </source>
</evidence>
<evidence type="ECO:0000256" key="5">
    <source>
        <dbReference type="ARBA" id="ARBA00022989"/>
    </source>
</evidence>
<evidence type="ECO:0000313" key="14">
    <source>
        <dbReference type="EMBL" id="OQO04792.1"/>
    </source>
</evidence>
<dbReference type="PROSITE" id="PS50939">
    <property type="entry name" value="CYTOCHROME_B561"/>
    <property type="match status" value="1"/>
</dbReference>
<feature type="domain" description="Cytochrome b561" evidence="13">
    <location>
        <begin position="705"/>
        <end position="899"/>
    </location>
</feature>
<reference evidence="15" key="1">
    <citation type="submission" date="2017-03" db="EMBL/GenBank/DDBJ databases">
        <title>Genomes of endolithic fungi from Antarctica.</title>
        <authorList>
            <person name="Coleine C."/>
            <person name="Masonjones S."/>
            <person name="Stajich J.E."/>
        </authorList>
    </citation>
    <scope>NUCLEOTIDE SEQUENCE [LARGE SCALE GENOMIC DNA]</scope>
    <source>
        <strain evidence="15">CCFEE 5527</strain>
    </source>
</reference>
<keyword evidence="15" id="KW-1185">Reference proteome</keyword>
<dbReference type="GO" id="GO:0016715">
    <property type="term" value="F:oxidoreductase activity, acting on paired donors, with incorporation or reduction of molecular oxygen, reduced ascorbate as one donor, and incorporation of one atom of oxygen"/>
    <property type="evidence" value="ECO:0007669"/>
    <property type="project" value="InterPro"/>
</dbReference>
<dbReference type="CDD" id="cd09631">
    <property type="entry name" value="DOMON_DOH"/>
    <property type="match status" value="1"/>
</dbReference>
<protein>
    <recommendedName>
        <fullName evidence="16">DOMON domain-containing protein</fullName>
    </recommendedName>
</protein>
<evidence type="ECO:0000256" key="6">
    <source>
        <dbReference type="ARBA" id="ARBA00023136"/>
    </source>
</evidence>
<comment type="caution">
    <text evidence="14">The sequence shown here is derived from an EMBL/GenBank/DDBJ whole genome shotgun (WGS) entry which is preliminary data.</text>
</comment>
<name>A0A1V8T0U9_9PEZI</name>
<dbReference type="OrthoDB" id="19261at2759"/>
<dbReference type="Pfam" id="PF16010">
    <property type="entry name" value="CDH-cyt"/>
    <property type="match status" value="1"/>
</dbReference>
<dbReference type="InterPro" id="IPR006593">
    <property type="entry name" value="Cyt_b561/ferric_Rdtase_TM"/>
</dbReference>
<evidence type="ECO:0000256" key="10">
    <source>
        <dbReference type="SAM" id="Phobius"/>
    </source>
</evidence>
<dbReference type="SMART" id="SM00664">
    <property type="entry name" value="DoH"/>
    <property type="match status" value="2"/>
</dbReference>
<keyword evidence="5 10" id="KW-1133">Transmembrane helix</keyword>
<gene>
    <name evidence="14" type="ORF">B0A48_09716</name>
</gene>
<evidence type="ECO:0000256" key="1">
    <source>
        <dbReference type="ARBA" id="ARBA00004370"/>
    </source>
</evidence>
<feature type="signal peptide" evidence="11">
    <location>
        <begin position="1"/>
        <end position="17"/>
    </location>
</feature>
<dbReference type="GO" id="GO:0016020">
    <property type="term" value="C:membrane"/>
    <property type="evidence" value="ECO:0007669"/>
    <property type="project" value="UniProtKB-SubCell"/>
</dbReference>
<evidence type="ECO:0000313" key="15">
    <source>
        <dbReference type="Proteomes" id="UP000192596"/>
    </source>
</evidence>
<keyword evidence="3 10" id="KW-0812">Transmembrane</keyword>
<dbReference type="Pfam" id="PF03712">
    <property type="entry name" value="Cu2_monoox_C"/>
    <property type="match status" value="1"/>
</dbReference>
<dbReference type="InterPro" id="IPR036939">
    <property type="entry name" value="Cu2_ascorb_mOase_N_sf"/>
</dbReference>
<dbReference type="Pfam" id="PF03351">
    <property type="entry name" value="DOMON"/>
    <property type="match status" value="1"/>
</dbReference>
<accession>A0A1V8T0U9</accession>
<proteinExistence type="predicted"/>
<organism evidence="14 15">
    <name type="scientific">Cryoendolithus antarcticus</name>
    <dbReference type="NCBI Taxonomy" id="1507870"/>
    <lineage>
        <taxon>Eukaryota</taxon>
        <taxon>Fungi</taxon>
        <taxon>Dikarya</taxon>
        <taxon>Ascomycota</taxon>
        <taxon>Pezizomycotina</taxon>
        <taxon>Dothideomycetes</taxon>
        <taxon>Dothideomycetidae</taxon>
        <taxon>Cladosporiales</taxon>
        <taxon>Cladosporiaceae</taxon>
        <taxon>Cryoendolithus</taxon>
    </lineage>
</organism>
<dbReference type="Proteomes" id="UP000192596">
    <property type="component" value="Unassembled WGS sequence"/>
</dbReference>
<sequence>MLLAHFALCLLPAAALAIGPSNNSLAWIPFDPTQFDGNAVLDSNGQVQLFWKNGADHSTFGIASQSTGYLALGFSETGAMTGADMAVAYIGDNGSFVFENRHATGFVTPQVSLDQTDNMRLKAGGQANGVTSFIFEKKNKANCLQDQADVANDSWQWFIYAFSDQNTFAQHAAGDMGKQYIKLGTGNTVSLNDARNVSNSKYLTVVQPEVALPTDETTYCYTLQKMPATNKSFLIGERPQPSSPLLHHLVLYACYGPADQYVDMLGKAPNCDWQNFSNPCTGFVTEWAPGMSARTFEEGFGKPFGTEFYEYAMLETHYNNPQGLAGQKASTNYTFLYTDQQVGTEIGTLTLGDMQVSGWFMNPGKPLVAHSTICTPECTERWPSEGITAVSVFHHMHYRGRNARVQIVRNGTEIAPLSSLHDFEYGYQYSKALNNIKLLPGDQLITTCEYNTLNDTAPVPGGQSSRDEMCFAWVDYYPLNNVLGCTQINPQLSDPSQPNETVAMCLQSSAQSPDIYASTSFTSSFQHLPVSGNNCTDNSFTALGGAAVVKTCPEKDICFSLNIPQQSTSSGPGDIFFQLSAPTTYSWVALAQGTMMSNANMFLMHSSASGKNVTLSPRMAPGHQMPVFNDAADITLLEGSGISNGIMTANVRCRNCTKWTTGEMSLQDSSTAWLYAHLQGQPVNSDDKTVPISKHDGEGGFQWDLSHATGGPDVNPFTSAGANVTSSSSAAGIQTNTRMAQAHGALASIAFVALFPTGAILVRLANFRELVWAHGGLQVFSYAIFATAGGLGIFIGNQDASLQEPHAIIGMILLGALFFMPLAGTIHHRLYQKLQGRTLWSYAHIFTGRIGVVLGMINGGLGLQLANTGRAYITVYSVFAGLMGAIYVSVMVFDEYKRVRTSSKPATASSSASAESNKLDGDVSEGSTGQ</sequence>
<dbReference type="STRING" id="1507870.A0A1V8T0U9"/>
<evidence type="ECO:0000256" key="9">
    <source>
        <dbReference type="SAM" id="MobiDB-lite"/>
    </source>
</evidence>
<dbReference type="InParanoid" id="A0A1V8T0U9"/>
<evidence type="ECO:0000256" key="7">
    <source>
        <dbReference type="ARBA" id="ARBA00023157"/>
    </source>
</evidence>
<dbReference type="Gene3D" id="2.60.120.310">
    <property type="entry name" value="Copper type II, ascorbate-dependent monooxygenase, N-terminal domain"/>
    <property type="match status" value="1"/>
</dbReference>